<dbReference type="AlphaFoldDB" id="A0A091FVX1"/>
<sequence length="57" mass="6486">LHKDDTIRLVQDKRREMKLQYHVLAGSDVGVSGKARNRSRSPDSRALPGSLARNWNE</sequence>
<protein>
    <submittedName>
        <fullName evidence="2">Uncharacterized protein</fullName>
    </submittedName>
</protein>
<proteinExistence type="predicted"/>
<organism evidence="2 3">
    <name type="scientific">Cuculus canorus</name>
    <name type="common">Common cuckoo</name>
    <dbReference type="NCBI Taxonomy" id="55661"/>
    <lineage>
        <taxon>Eukaryota</taxon>
        <taxon>Metazoa</taxon>
        <taxon>Chordata</taxon>
        <taxon>Craniata</taxon>
        <taxon>Vertebrata</taxon>
        <taxon>Euteleostomi</taxon>
        <taxon>Archelosauria</taxon>
        <taxon>Archosauria</taxon>
        <taxon>Dinosauria</taxon>
        <taxon>Saurischia</taxon>
        <taxon>Theropoda</taxon>
        <taxon>Coelurosauria</taxon>
        <taxon>Aves</taxon>
        <taxon>Neognathae</taxon>
        <taxon>Neoaves</taxon>
        <taxon>Otidimorphae</taxon>
        <taxon>Cuculiformes</taxon>
        <taxon>Cuculidae</taxon>
        <taxon>Cuculus</taxon>
    </lineage>
</organism>
<dbReference type="Proteomes" id="UP000053760">
    <property type="component" value="Unassembled WGS sequence"/>
</dbReference>
<evidence type="ECO:0000256" key="1">
    <source>
        <dbReference type="SAM" id="MobiDB-lite"/>
    </source>
</evidence>
<evidence type="ECO:0000313" key="3">
    <source>
        <dbReference type="Proteomes" id="UP000053760"/>
    </source>
</evidence>
<name>A0A091FVX1_CUCCA</name>
<reference evidence="2 3" key="1">
    <citation type="submission" date="2014-04" db="EMBL/GenBank/DDBJ databases">
        <title>Genome evolution of avian class.</title>
        <authorList>
            <person name="Zhang G."/>
            <person name="Li C."/>
        </authorList>
    </citation>
    <scope>NUCLEOTIDE SEQUENCE [LARGE SCALE GENOMIC DNA]</scope>
    <source>
        <strain evidence="2">BGI_N303</strain>
    </source>
</reference>
<gene>
    <name evidence="2" type="ORF">N303_00325</name>
</gene>
<feature type="non-terminal residue" evidence="2">
    <location>
        <position position="1"/>
    </location>
</feature>
<feature type="region of interest" description="Disordered" evidence="1">
    <location>
        <begin position="28"/>
        <end position="57"/>
    </location>
</feature>
<feature type="non-terminal residue" evidence="2">
    <location>
        <position position="57"/>
    </location>
</feature>
<keyword evidence="3" id="KW-1185">Reference proteome</keyword>
<accession>A0A091FVX1</accession>
<dbReference type="EMBL" id="KL447531">
    <property type="protein sequence ID" value="KFO74700.1"/>
    <property type="molecule type" value="Genomic_DNA"/>
</dbReference>
<evidence type="ECO:0000313" key="2">
    <source>
        <dbReference type="EMBL" id="KFO74700.1"/>
    </source>
</evidence>